<dbReference type="EC" id="5.1.3.1" evidence="8"/>
<organism evidence="17 18">
    <name type="scientific">Bos indicus x Bos taurus</name>
    <name type="common">Hybrid cattle</name>
    <dbReference type="NCBI Taxonomy" id="30522"/>
    <lineage>
        <taxon>Eukaryota</taxon>
        <taxon>Metazoa</taxon>
        <taxon>Chordata</taxon>
        <taxon>Craniata</taxon>
        <taxon>Vertebrata</taxon>
        <taxon>Euteleostomi</taxon>
        <taxon>Mammalia</taxon>
        <taxon>Eutheria</taxon>
        <taxon>Laurasiatheria</taxon>
        <taxon>Artiodactyla</taxon>
        <taxon>Ruminantia</taxon>
        <taxon>Pecora</taxon>
        <taxon>Bovidae</taxon>
        <taxon>Bovinae</taxon>
        <taxon>Bos</taxon>
    </lineage>
</organism>
<evidence type="ECO:0000256" key="15">
    <source>
        <dbReference type="ARBA" id="ARBA00023285"/>
    </source>
</evidence>
<evidence type="ECO:0000256" key="10">
    <source>
        <dbReference type="ARBA" id="ARBA00022833"/>
    </source>
</evidence>
<comment type="cofactor">
    <cofactor evidence="5">
        <name>Fe(2+)</name>
        <dbReference type="ChEBI" id="CHEBI:29033"/>
    </cofactor>
</comment>
<proteinExistence type="inferred from homology"/>
<evidence type="ECO:0000256" key="11">
    <source>
        <dbReference type="ARBA" id="ARBA00023004"/>
    </source>
</evidence>
<dbReference type="GO" id="GO:0005975">
    <property type="term" value="P:carbohydrate metabolic process"/>
    <property type="evidence" value="ECO:0007669"/>
    <property type="project" value="InterPro"/>
</dbReference>
<name>A0A4W2IAX4_BOBOX</name>
<evidence type="ECO:0000256" key="5">
    <source>
        <dbReference type="ARBA" id="ARBA00001954"/>
    </source>
</evidence>
<comment type="similarity">
    <text evidence="6">Belongs to the ribulose-phosphate 3-epimerase family.</text>
</comment>
<evidence type="ECO:0000256" key="7">
    <source>
        <dbReference type="ARBA" id="ARBA00011738"/>
    </source>
</evidence>
<evidence type="ECO:0000256" key="4">
    <source>
        <dbReference type="ARBA" id="ARBA00001947"/>
    </source>
</evidence>
<dbReference type="FunFam" id="3.20.20.70:FF:000191">
    <property type="entry name" value="ribulose-phosphate 3-epimerase isoform X2"/>
    <property type="match status" value="1"/>
</dbReference>
<evidence type="ECO:0000256" key="8">
    <source>
        <dbReference type="ARBA" id="ARBA00013188"/>
    </source>
</evidence>
<evidence type="ECO:0000256" key="1">
    <source>
        <dbReference type="ARBA" id="ARBA00001782"/>
    </source>
</evidence>
<dbReference type="GeneTree" id="ENSGT00390000001447"/>
<dbReference type="InterPro" id="IPR013785">
    <property type="entry name" value="Aldolase_TIM"/>
</dbReference>
<dbReference type="PANTHER" id="PTHR11749">
    <property type="entry name" value="RIBULOSE-5-PHOSPHATE-3-EPIMERASE"/>
    <property type="match status" value="1"/>
</dbReference>
<evidence type="ECO:0000256" key="2">
    <source>
        <dbReference type="ARBA" id="ARBA00001936"/>
    </source>
</evidence>
<dbReference type="Pfam" id="PF00834">
    <property type="entry name" value="Ribul_P_3_epim"/>
    <property type="match status" value="1"/>
</dbReference>
<keyword evidence="15" id="KW-0170">Cobalt</keyword>
<dbReference type="AlphaFoldDB" id="A0A4W2IAX4"/>
<evidence type="ECO:0000256" key="3">
    <source>
        <dbReference type="ARBA" id="ARBA00001941"/>
    </source>
</evidence>
<keyword evidence="12" id="KW-0464">Manganese</keyword>
<keyword evidence="11" id="KW-0408">Iron</keyword>
<dbReference type="GO" id="GO:0004750">
    <property type="term" value="F:D-ribulose-phosphate 3-epimerase activity"/>
    <property type="evidence" value="ECO:0007669"/>
    <property type="project" value="UniProtKB-EC"/>
</dbReference>
<dbReference type="SUPFAM" id="SSF51366">
    <property type="entry name" value="Ribulose-phoshate binding barrel"/>
    <property type="match status" value="1"/>
</dbReference>
<evidence type="ECO:0000256" key="12">
    <source>
        <dbReference type="ARBA" id="ARBA00023211"/>
    </source>
</evidence>
<dbReference type="GO" id="GO:0006098">
    <property type="term" value="P:pentose-phosphate shunt"/>
    <property type="evidence" value="ECO:0007669"/>
    <property type="project" value="UniProtKB-ARBA"/>
</dbReference>
<dbReference type="GO" id="GO:0046872">
    <property type="term" value="F:metal ion binding"/>
    <property type="evidence" value="ECO:0007669"/>
    <property type="project" value="UniProtKB-KW"/>
</dbReference>
<sequence length="210" mass="23044">MVSGCKIGPSIHNSNLAGLGAEFLQMLDSEVDYLHLDVTDGHFVPNITFGHPAVESLQKELRQDPSFDMHMMVSRPEQWVKPMAIAGANQHTFHLEATDKPGALTKYIRENGMKVGLAIKPGTTDMALVMTVKHGLGGQKLMKDMMPKVHCLRTQFPSLDIEVDGGVGPDTIHKWEEAGANTIVSELSSVSWLFSESKRSSSVFPVSCHF</sequence>
<evidence type="ECO:0000256" key="16">
    <source>
        <dbReference type="ARBA" id="ARBA00057323"/>
    </source>
</evidence>
<comment type="function">
    <text evidence="16">Catalyzes the reversible epimerization of D-ribulose 5-phosphate to D-xylulose 5-phosphate.</text>
</comment>
<protein>
    <recommendedName>
        <fullName evidence="8">ribulose-phosphate 3-epimerase</fullName>
        <ecNumber evidence="8">5.1.3.1</ecNumber>
    </recommendedName>
</protein>
<comment type="subunit">
    <text evidence="7">Homodimer.</text>
</comment>
<dbReference type="Gene3D" id="3.20.20.70">
    <property type="entry name" value="Aldolase class I"/>
    <property type="match status" value="1"/>
</dbReference>
<accession>A0A4W2IAX4</accession>
<comment type="catalytic activity">
    <reaction evidence="1">
        <text>D-ribulose 5-phosphate = D-xylulose 5-phosphate</text>
        <dbReference type="Rhea" id="RHEA:13677"/>
        <dbReference type="ChEBI" id="CHEBI:57737"/>
        <dbReference type="ChEBI" id="CHEBI:58121"/>
        <dbReference type="EC" id="5.1.3.1"/>
    </reaction>
</comment>
<keyword evidence="14" id="KW-0119">Carbohydrate metabolism</keyword>
<dbReference type="CDD" id="cd00429">
    <property type="entry name" value="RPE"/>
    <property type="match status" value="1"/>
</dbReference>
<evidence type="ECO:0000313" key="17">
    <source>
        <dbReference type="Ensembl" id="ENSBIXP00005041073.1"/>
    </source>
</evidence>
<comment type="cofactor">
    <cofactor evidence="4">
        <name>Zn(2+)</name>
        <dbReference type="ChEBI" id="CHEBI:29105"/>
    </cofactor>
</comment>
<keyword evidence="10" id="KW-0862">Zinc</keyword>
<evidence type="ECO:0000256" key="14">
    <source>
        <dbReference type="ARBA" id="ARBA00023277"/>
    </source>
</evidence>
<dbReference type="Proteomes" id="UP000429181">
    <property type="component" value="Chromosome 3"/>
</dbReference>
<dbReference type="InterPro" id="IPR000056">
    <property type="entry name" value="Ribul_P_3_epim-like"/>
</dbReference>
<dbReference type="InterPro" id="IPR011060">
    <property type="entry name" value="RibuloseP-bd_barrel"/>
</dbReference>
<keyword evidence="9" id="KW-0479">Metal-binding</keyword>
<comment type="cofactor">
    <cofactor evidence="3">
        <name>Co(2+)</name>
        <dbReference type="ChEBI" id="CHEBI:48828"/>
    </cofactor>
</comment>
<comment type="cofactor">
    <cofactor evidence="2">
        <name>Mn(2+)</name>
        <dbReference type="ChEBI" id="CHEBI:29035"/>
    </cofactor>
</comment>
<evidence type="ECO:0000256" key="13">
    <source>
        <dbReference type="ARBA" id="ARBA00023235"/>
    </source>
</evidence>
<evidence type="ECO:0000313" key="18">
    <source>
        <dbReference type="Proteomes" id="UP000429181"/>
    </source>
</evidence>
<reference evidence="17 18" key="1">
    <citation type="submission" date="2018-11" db="EMBL/GenBank/DDBJ databases">
        <title>Haplotype-resolved cattle genomes.</title>
        <authorList>
            <person name="Low W.Y."/>
            <person name="Tearle R."/>
            <person name="Bickhart D.M."/>
            <person name="Rosen B.D."/>
            <person name="Koren S."/>
            <person name="Rhie A."/>
            <person name="Hiendleder S."/>
            <person name="Phillippy A.M."/>
            <person name="Smith T.P.L."/>
            <person name="Williams J.L."/>
        </authorList>
    </citation>
    <scope>NUCLEOTIDE SEQUENCE [LARGE SCALE GENOMIC DNA]</scope>
</reference>
<keyword evidence="13" id="KW-0413">Isomerase</keyword>
<evidence type="ECO:0000256" key="6">
    <source>
        <dbReference type="ARBA" id="ARBA00009541"/>
    </source>
</evidence>
<dbReference type="Ensembl" id="ENSBIXT00005050588.1">
    <property type="protein sequence ID" value="ENSBIXP00005041073.1"/>
    <property type="gene ID" value="ENSBIXG00005023946.1"/>
</dbReference>
<evidence type="ECO:0000256" key="9">
    <source>
        <dbReference type="ARBA" id="ARBA00022723"/>
    </source>
</evidence>
<reference evidence="17" key="2">
    <citation type="submission" date="2025-08" db="UniProtKB">
        <authorList>
            <consortium name="Ensembl"/>
        </authorList>
    </citation>
    <scope>IDENTIFICATION</scope>
</reference>
<dbReference type="PROSITE" id="PS01085">
    <property type="entry name" value="RIBUL_P_3_EPIMER_1"/>
    <property type="match status" value="1"/>
</dbReference>